<feature type="domain" description="Integral membrane bound transporter" evidence="6">
    <location>
        <begin position="221"/>
        <end position="345"/>
    </location>
</feature>
<evidence type="ECO:0000256" key="2">
    <source>
        <dbReference type="ARBA" id="ARBA00022692"/>
    </source>
</evidence>
<reference evidence="7 8" key="1">
    <citation type="submission" date="2018-10" db="EMBL/GenBank/DDBJ databases">
        <title>Sequencing the genomes of 1000 actinobacteria strains.</title>
        <authorList>
            <person name="Klenk H.-P."/>
        </authorList>
    </citation>
    <scope>NUCLEOTIDE SEQUENCE [LARGE SCALE GENOMIC DNA]</scope>
    <source>
        <strain evidence="7 8">DSM 17894</strain>
    </source>
</reference>
<dbReference type="OrthoDB" id="4989419at2"/>
<evidence type="ECO:0000256" key="4">
    <source>
        <dbReference type="ARBA" id="ARBA00023136"/>
    </source>
</evidence>
<proteinExistence type="predicted"/>
<feature type="transmembrane region" description="Helical" evidence="5">
    <location>
        <begin position="133"/>
        <end position="152"/>
    </location>
</feature>
<comment type="caution">
    <text evidence="7">The sequence shown here is derived from an EMBL/GenBank/DDBJ whole genome shotgun (WGS) entry which is preliminary data.</text>
</comment>
<keyword evidence="3 5" id="KW-1133">Transmembrane helix</keyword>
<dbReference type="RefSeq" id="WP_121371531.1">
    <property type="nucleotide sequence ID" value="NZ_RBKS01000001.1"/>
</dbReference>
<evidence type="ECO:0000259" key="6">
    <source>
        <dbReference type="Pfam" id="PF13515"/>
    </source>
</evidence>
<sequence length="355" mass="36601">MSTATAPTRTIPVHRSTVAGWRREFLGISPYNRAHWGAFRVAVSLLIPIAALSLSGHAILTIYATFGAMAAMFGRHATYAGRLRLQVVAGLSLSSAVFVGTLVGMVQPGSFLAVAVIALLSVGGFLVARREGLLPVPSLFLVFAAGGVSSFSHSPIDLVWASALPLASAALAVLIGQAGRILPPTGAAKHDLKPRVGWRELLSASGVRLDVARYALGPLVAGGIATALGIGHPYWAALAATVPLQGTSLGAKLGRGTQRFAGTALGLVIAGAVLALNPPLPVLLVIATAGALWAELWVLRNYGLAVIGLTSLALVMVHIASPEAIGTLVADRFVETLIGSVIAVILLIVTSPRRR</sequence>
<protein>
    <submittedName>
        <fullName evidence="7">Fusaric acid resistance family protein</fullName>
    </submittedName>
</protein>
<dbReference type="GO" id="GO:0016020">
    <property type="term" value="C:membrane"/>
    <property type="evidence" value="ECO:0007669"/>
    <property type="project" value="UniProtKB-SubCell"/>
</dbReference>
<accession>A0A495IKP6</accession>
<organism evidence="7 8">
    <name type="scientific">Frondihabitans australicus</name>
    <dbReference type="NCBI Taxonomy" id="386892"/>
    <lineage>
        <taxon>Bacteria</taxon>
        <taxon>Bacillati</taxon>
        <taxon>Actinomycetota</taxon>
        <taxon>Actinomycetes</taxon>
        <taxon>Micrococcales</taxon>
        <taxon>Microbacteriaceae</taxon>
        <taxon>Frondihabitans</taxon>
    </lineage>
</organism>
<dbReference type="Pfam" id="PF13515">
    <property type="entry name" value="FUSC_2"/>
    <property type="match status" value="1"/>
</dbReference>
<evidence type="ECO:0000313" key="7">
    <source>
        <dbReference type="EMBL" id="RKR76572.1"/>
    </source>
</evidence>
<keyword evidence="4 5" id="KW-0472">Membrane</keyword>
<gene>
    <name evidence="7" type="ORF">C8E83_3749</name>
</gene>
<comment type="subcellular location">
    <subcellularLocation>
        <location evidence="1">Membrane</location>
        <topology evidence="1">Multi-pass membrane protein</topology>
    </subcellularLocation>
</comment>
<dbReference type="Proteomes" id="UP000280008">
    <property type="component" value="Unassembled WGS sequence"/>
</dbReference>
<evidence type="ECO:0000256" key="1">
    <source>
        <dbReference type="ARBA" id="ARBA00004141"/>
    </source>
</evidence>
<feature type="transmembrane region" description="Helical" evidence="5">
    <location>
        <begin position="260"/>
        <end position="276"/>
    </location>
</feature>
<dbReference type="AlphaFoldDB" id="A0A495IKP6"/>
<dbReference type="InterPro" id="IPR049453">
    <property type="entry name" value="Memb_transporter_dom"/>
</dbReference>
<feature type="transmembrane region" description="Helical" evidence="5">
    <location>
        <begin position="158"/>
        <end position="176"/>
    </location>
</feature>
<keyword evidence="8" id="KW-1185">Reference proteome</keyword>
<evidence type="ECO:0000313" key="8">
    <source>
        <dbReference type="Proteomes" id="UP000280008"/>
    </source>
</evidence>
<name>A0A495IKP6_9MICO</name>
<feature type="transmembrane region" description="Helical" evidence="5">
    <location>
        <begin position="333"/>
        <end position="350"/>
    </location>
</feature>
<feature type="transmembrane region" description="Helical" evidence="5">
    <location>
        <begin position="45"/>
        <end position="73"/>
    </location>
</feature>
<feature type="transmembrane region" description="Helical" evidence="5">
    <location>
        <begin position="111"/>
        <end position="128"/>
    </location>
</feature>
<dbReference type="EMBL" id="RBKS01000001">
    <property type="protein sequence ID" value="RKR76572.1"/>
    <property type="molecule type" value="Genomic_DNA"/>
</dbReference>
<feature type="transmembrane region" description="Helical" evidence="5">
    <location>
        <begin position="304"/>
        <end position="321"/>
    </location>
</feature>
<evidence type="ECO:0000256" key="5">
    <source>
        <dbReference type="SAM" id="Phobius"/>
    </source>
</evidence>
<evidence type="ECO:0000256" key="3">
    <source>
        <dbReference type="ARBA" id="ARBA00022989"/>
    </source>
</evidence>
<keyword evidence="2 5" id="KW-0812">Transmembrane</keyword>